<protein>
    <submittedName>
        <fullName evidence="1">Uncharacterized protein</fullName>
    </submittedName>
</protein>
<keyword evidence="2" id="KW-1185">Reference proteome</keyword>
<name>A0A2I0ASK8_9ASPA</name>
<reference evidence="1 2" key="1">
    <citation type="journal article" date="2017" name="Nature">
        <title>The Apostasia genome and the evolution of orchids.</title>
        <authorList>
            <person name="Zhang G.Q."/>
            <person name="Liu K.W."/>
            <person name="Li Z."/>
            <person name="Lohaus R."/>
            <person name="Hsiao Y.Y."/>
            <person name="Niu S.C."/>
            <person name="Wang J.Y."/>
            <person name="Lin Y.C."/>
            <person name="Xu Q."/>
            <person name="Chen L.J."/>
            <person name="Yoshida K."/>
            <person name="Fujiwara S."/>
            <person name="Wang Z.W."/>
            <person name="Zhang Y.Q."/>
            <person name="Mitsuda N."/>
            <person name="Wang M."/>
            <person name="Liu G.H."/>
            <person name="Pecoraro L."/>
            <person name="Huang H.X."/>
            <person name="Xiao X.J."/>
            <person name="Lin M."/>
            <person name="Wu X.Y."/>
            <person name="Wu W.L."/>
            <person name="Chen Y.Y."/>
            <person name="Chang S.B."/>
            <person name="Sakamoto S."/>
            <person name="Ohme-Takagi M."/>
            <person name="Yagi M."/>
            <person name="Zeng S.J."/>
            <person name="Shen C.Y."/>
            <person name="Yeh C.M."/>
            <person name="Luo Y.B."/>
            <person name="Tsai W.C."/>
            <person name="Van de Peer Y."/>
            <person name="Liu Z.J."/>
        </authorList>
    </citation>
    <scope>NUCLEOTIDE SEQUENCE [LARGE SCALE GENOMIC DNA]</scope>
    <source>
        <strain evidence="2">cv. Shenzhen</strain>
        <tissue evidence="1">Stem</tissue>
    </source>
</reference>
<dbReference type="EMBL" id="KZ451951">
    <property type="protein sequence ID" value="PKA58538.1"/>
    <property type="molecule type" value="Genomic_DNA"/>
</dbReference>
<sequence length="77" mass="8509">MRRAMKIVSTSPVGHHVKSQAAFDVLLQTLVDENILDQESIRSPAVLPFCGPKGSERFFDIGSHCPEEIPLPRSYAS</sequence>
<gene>
    <name evidence="1" type="ORF">AXF42_Ash008825</name>
</gene>
<proteinExistence type="predicted"/>
<organism evidence="1 2">
    <name type="scientific">Apostasia shenzhenica</name>
    <dbReference type="NCBI Taxonomy" id="1088818"/>
    <lineage>
        <taxon>Eukaryota</taxon>
        <taxon>Viridiplantae</taxon>
        <taxon>Streptophyta</taxon>
        <taxon>Embryophyta</taxon>
        <taxon>Tracheophyta</taxon>
        <taxon>Spermatophyta</taxon>
        <taxon>Magnoliopsida</taxon>
        <taxon>Liliopsida</taxon>
        <taxon>Asparagales</taxon>
        <taxon>Orchidaceae</taxon>
        <taxon>Apostasioideae</taxon>
        <taxon>Apostasia</taxon>
    </lineage>
</organism>
<dbReference type="STRING" id="1088818.A0A2I0ASK8"/>
<dbReference type="Proteomes" id="UP000236161">
    <property type="component" value="Unassembled WGS sequence"/>
</dbReference>
<evidence type="ECO:0000313" key="2">
    <source>
        <dbReference type="Proteomes" id="UP000236161"/>
    </source>
</evidence>
<accession>A0A2I0ASK8</accession>
<evidence type="ECO:0000313" key="1">
    <source>
        <dbReference type="EMBL" id="PKA58538.1"/>
    </source>
</evidence>
<dbReference type="AlphaFoldDB" id="A0A2I0ASK8"/>